<evidence type="ECO:0000256" key="2">
    <source>
        <dbReference type="ARBA" id="ARBA00022803"/>
    </source>
</evidence>
<proteinExistence type="predicted"/>
<dbReference type="Pfam" id="PF14559">
    <property type="entry name" value="TPR_19"/>
    <property type="match status" value="1"/>
</dbReference>
<dbReference type="SUPFAM" id="SSF48452">
    <property type="entry name" value="TPR-like"/>
    <property type="match status" value="1"/>
</dbReference>
<evidence type="ECO:0000256" key="1">
    <source>
        <dbReference type="ARBA" id="ARBA00022737"/>
    </source>
</evidence>
<keyword evidence="1" id="KW-0677">Repeat</keyword>
<dbReference type="PROSITE" id="PS50005">
    <property type="entry name" value="TPR"/>
    <property type="match status" value="2"/>
</dbReference>
<protein>
    <submittedName>
        <fullName evidence="4">Uncharacterized protein</fullName>
    </submittedName>
</protein>
<accession>A0A6B2LC51</accession>
<dbReference type="EMBL" id="GIBP01005640">
    <property type="protein sequence ID" value="NDV34609.1"/>
    <property type="molecule type" value="Transcribed_RNA"/>
</dbReference>
<dbReference type="Gene3D" id="1.25.40.10">
    <property type="entry name" value="Tetratricopeptide repeat domain"/>
    <property type="match status" value="1"/>
</dbReference>
<evidence type="ECO:0000313" key="4">
    <source>
        <dbReference type="EMBL" id="NDV34609.1"/>
    </source>
</evidence>
<dbReference type="InterPro" id="IPR019734">
    <property type="entry name" value="TPR_rpt"/>
</dbReference>
<dbReference type="InterPro" id="IPR011990">
    <property type="entry name" value="TPR-like_helical_dom_sf"/>
</dbReference>
<reference evidence="4" key="1">
    <citation type="journal article" date="2020" name="J. Eukaryot. Microbiol.">
        <title>De novo Sequencing, Assembly and Annotation of the Transcriptome for the Free-Living Testate Amoeba Arcella intermedia.</title>
        <authorList>
            <person name="Ribeiro G.M."/>
            <person name="Porfirio-Sousa A.L."/>
            <person name="Maurer-Alcala X.X."/>
            <person name="Katz L.A."/>
            <person name="Lahr D.J.G."/>
        </authorList>
    </citation>
    <scope>NUCLEOTIDE SEQUENCE</scope>
</reference>
<dbReference type="PANTHER" id="PTHR44943:SF8">
    <property type="entry name" value="TPR REPEAT-CONTAINING PROTEIN MJ0263"/>
    <property type="match status" value="1"/>
</dbReference>
<feature type="repeat" description="TPR" evidence="3">
    <location>
        <begin position="114"/>
        <end position="147"/>
    </location>
</feature>
<dbReference type="AlphaFoldDB" id="A0A6B2LC51"/>
<keyword evidence="2 3" id="KW-0802">TPR repeat</keyword>
<name>A0A6B2LC51_9EUKA</name>
<sequence>MTEAMKADPFSPEIRCFLGYAQRLAGNTIEARRHFQKAINMKADFSDAHQGLGIIAMGEKDYYTARIHFFDALQCEPKNVSVMLHVAQSHLAENQLERAKGYFEKALQLDPKNVTVCASLGETYARMSDMRGARDYLQKATELDPNYGGALCSYCAVLVELNEFETALGCIKRVVEIMADPVKSKEQRGVPLQNRVKGLEEMWSSKLKYFWDSKNMRAAEEVANLISQISDIKEINMFSVTNKIKSHQLDDAESLLRRILKKDPNDKNAALMLAGVLKMKSEEGIKRY</sequence>
<dbReference type="PANTHER" id="PTHR44943">
    <property type="entry name" value="CELLULOSE SYNTHASE OPERON PROTEIN C"/>
    <property type="match status" value="1"/>
</dbReference>
<organism evidence="4">
    <name type="scientific">Arcella intermedia</name>
    <dbReference type="NCBI Taxonomy" id="1963864"/>
    <lineage>
        <taxon>Eukaryota</taxon>
        <taxon>Amoebozoa</taxon>
        <taxon>Tubulinea</taxon>
        <taxon>Elardia</taxon>
        <taxon>Arcellinida</taxon>
        <taxon>Sphaerothecina</taxon>
        <taxon>Arcellidae</taxon>
        <taxon>Arcella</taxon>
    </lineage>
</organism>
<dbReference type="SMART" id="SM00028">
    <property type="entry name" value="TPR"/>
    <property type="match status" value="4"/>
</dbReference>
<feature type="repeat" description="TPR" evidence="3">
    <location>
        <begin position="80"/>
        <end position="113"/>
    </location>
</feature>
<evidence type="ECO:0000256" key="3">
    <source>
        <dbReference type="PROSITE-ProRule" id="PRU00339"/>
    </source>
</evidence>
<dbReference type="InterPro" id="IPR051685">
    <property type="entry name" value="Ycf3/AcsC/BcsC/TPR_MFPF"/>
</dbReference>